<evidence type="ECO:0000313" key="3">
    <source>
        <dbReference type="Proteomes" id="UP001530377"/>
    </source>
</evidence>
<dbReference type="Proteomes" id="UP001530377">
    <property type="component" value="Unassembled WGS sequence"/>
</dbReference>
<keyword evidence="3" id="KW-1185">Reference proteome</keyword>
<evidence type="ECO:0000313" key="2">
    <source>
        <dbReference type="EMBL" id="KAL3810251.1"/>
    </source>
</evidence>
<accession>A0ABD3RIC2</accession>
<gene>
    <name evidence="2" type="ORF">ACHAXA_008741</name>
</gene>
<proteinExistence type="predicted"/>
<organism evidence="2 3">
    <name type="scientific">Cyclostephanos tholiformis</name>
    <dbReference type="NCBI Taxonomy" id="382380"/>
    <lineage>
        <taxon>Eukaryota</taxon>
        <taxon>Sar</taxon>
        <taxon>Stramenopiles</taxon>
        <taxon>Ochrophyta</taxon>
        <taxon>Bacillariophyta</taxon>
        <taxon>Coscinodiscophyceae</taxon>
        <taxon>Thalassiosirophycidae</taxon>
        <taxon>Stephanodiscales</taxon>
        <taxon>Stephanodiscaceae</taxon>
        <taxon>Cyclostephanos</taxon>
    </lineage>
</organism>
<evidence type="ECO:0000256" key="1">
    <source>
        <dbReference type="SAM" id="SignalP"/>
    </source>
</evidence>
<comment type="caution">
    <text evidence="2">The sequence shown here is derived from an EMBL/GenBank/DDBJ whole genome shotgun (WGS) entry which is preliminary data.</text>
</comment>
<reference evidence="2 3" key="1">
    <citation type="submission" date="2024-10" db="EMBL/GenBank/DDBJ databases">
        <title>Updated reference genomes for cyclostephanoid diatoms.</title>
        <authorList>
            <person name="Roberts W.R."/>
            <person name="Alverson A.J."/>
        </authorList>
    </citation>
    <scope>NUCLEOTIDE SEQUENCE [LARGE SCALE GENOMIC DNA]</scope>
    <source>
        <strain evidence="2 3">AJA228-03</strain>
    </source>
</reference>
<dbReference type="AlphaFoldDB" id="A0ABD3RIC2"/>
<feature type="chain" id="PRO_5044812531" evidence="1">
    <location>
        <begin position="22"/>
        <end position="210"/>
    </location>
</feature>
<sequence>MKLCLSHLPVVLAASISCVGAFTAGGAQPKRRHITLTSPQRVGLSPVAAKSSHTMLSMSDFDFPSAMPEKPKQTMREKMEESATQFIADLTARLGEGVDPPPEMEVLREARDSNGDENLLALRIYELMIEQGMTYDIDADTGRLTPTQFDVKNNLDIPEVKAEFKRLYAYGIELIKRGLIELETCKDVVKKRLIDRTGLSPEEFDKWLGY</sequence>
<dbReference type="PROSITE" id="PS51257">
    <property type="entry name" value="PROKAR_LIPOPROTEIN"/>
    <property type="match status" value="1"/>
</dbReference>
<dbReference type="EMBL" id="JALLPB020000343">
    <property type="protein sequence ID" value="KAL3810251.1"/>
    <property type="molecule type" value="Genomic_DNA"/>
</dbReference>
<keyword evidence="1" id="KW-0732">Signal</keyword>
<feature type="signal peptide" evidence="1">
    <location>
        <begin position="1"/>
        <end position="21"/>
    </location>
</feature>
<name>A0ABD3RIC2_9STRA</name>
<protein>
    <submittedName>
        <fullName evidence="2">Uncharacterized protein</fullName>
    </submittedName>
</protein>